<name>A0AA39R3J2_9LECA</name>
<reference evidence="19" key="1">
    <citation type="submission" date="2023-03" db="EMBL/GenBank/DDBJ databases">
        <title>Complete genome of Cladonia borealis.</title>
        <authorList>
            <person name="Park H."/>
        </authorList>
    </citation>
    <scope>NUCLEOTIDE SEQUENCE</scope>
    <source>
        <strain evidence="19">ANT050790</strain>
    </source>
</reference>
<keyword evidence="9" id="KW-0444">Lipid biosynthesis</keyword>
<dbReference type="FunFam" id="1.20.1440.340:FF:000003">
    <property type="entry name" value="GAL1p Galactokinase"/>
    <property type="match status" value="1"/>
</dbReference>
<evidence type="ECO:0000256" key="2">
    <source>
        <dbReference type="ARBA" id="ARBA00006566"/>
    </source>
</evidence>
<evidence type="ECO:0000256" key="12">
    <source>
        <dbReference type="ARBA" id="ARBA00023221"/>
    </source>
</evidence>
<proteinExistence type="inferred from homology"/>
<comment type="catalytic activity">
    <reaction evidence="15">
        <text>alpha-D-galactose + ATP = alpha-D-galactose 1-phosphate + ADP + H(+)</text>
        <dbReference type="Rhea" id="RHEA:13553"/>
        <dbReference type="ChEBI" id="CHEBI:15378"/>
        <dbReference type="ChEBI" id="CHEBI:28061"/>
        <dbReference type="ChEBI" id="CHEBI:30616"/>
        <dbReference type="ChEBI" id="CHEBI:58336"/>
        <dbReference type="ChEBI" id="CHEBI:456216"/>
        <dbReference type="EC" id="2.7.1.6"/>
    </reaction>
    <physiologicalReaction direction="left-to-right" evidence="15">
        <dbReference type="Rhea" id="RHEA:13554"/>
    </physiologicalReaction>
</comment>
<evidence type="ECO:0000259" key="17">
    <source>
        <dbReference type="Pfam" id="PF08544"/>
    </source>
</evidence>
<comment type="similarity">
    <text evidence="2">Belongs to the GHMP kinase family. GalK subfamily.</text>
</comment>
<dbReference type="InterPro" id="IPR036554">
    <property type="entry name" value="GHMP_kinase_C_sf"/>
</dbReference>
<evidence type="ECO:0000256" key="3">
    <source>
        <dbReference type="ARBA" id="ARBA00012315"/>
    </source>
</evidence>
<evidence type="ECO:0000256" key="7">
    <source>
        <dbReference type="ARBA" id="ARBA00022777"/>
    </source>
</evidence>
<dbReference type="PRINTS" id="PR00473">
    <property type="entry name" value="GALCTOKINASE"/>
</dbReference>
<dbReference type="Gene3D" id="3.30.70.3170">
    <property type="match status" value="1"/>
</dbReference>
<dbReference type="GO" id="GO:0000411">
    <property type="term" value="P:positive regulation of transcription by galactose"/>
    <property type="evidence" value="ECO:0007669"/>
    <property type="project" value="UniProtKB-ARBA"/>
</dbReference>
<dbReference type="InterPro" id="IPR013750">
    <property type="entry name" value="GHMP_kinase_C_dom"/>
</dbReference>
<dbReference type="GO" id="GO:0005524">
    <property type="term" value="F:ATP binding"/>
    <property type="evidence" value="ECO:0007669"/>
    <property type="project" value="UniProtKB-KW"/>
</dbReference>
<dbReference type="PROSITE" id="PS00627">
    <property type="entry name" value="GHMP_KINASES_ATP"/>
    <property type="match status" value="1"/>
</dbReference>
<dbReference type="InterPro" id="IPR006203">
    <property type="entry name" value="GHMP_knse_ATP-bd_CS"/>
</dbReference>
<comment type="caution">
    <text evidence="19">The sequence shown here is derived from an EMBL/GenBank/DDBJ whole genome shotgun (WGS) entry which is preliminary data.</text>
</comment>
<dbReference type="Gene3D" id="1.20.1440.340">
    <property type="match status" value="1"/>
</dbReference>
<evidence type="ECO:0000256" key="9">
    <source>
        <dbReference type="ARBA" id="ARBA00023011"/>
    </source>
</evidence>
<keyword evidence="11" id="KW-1207">Sterol metabolism</keyword>
<dbReference type="Pfam" id="PF00288">
    <property type="entry name" value="GHMP_kinases_N"/>
    <property type="match status" value="1"/>
</dbReference>
<evidence type="ECO:0000256" key="5">
    <source>
        <dbReference type="ARBA" id="ARBA00022679"/>
    </source>
</evidence>
<keyword evidence="13" id="KW-0119">Carbohydrate metabolism</keyword>
<evidence type="ECO:0000256" key="10">
    <source>
        <dbReference type="ARBA" id="ARBA00023144"/>
    </source>
</evidence>
<dbReference type="InterPro" id="IPR019539">
    <property type="entry name" value="GalKase_N"/>
</dbReference>
<evidence type="ECO:0000313" key="19">
    <source>
        <dbReference type="EMBL" id="KAK0513159.1"/>
    </source>
</evidence>
<feature type="domain" description="Galactokinase N-terminal" evidence="18">
    <location>
        <begin position="37"/>
        <end position="85"/>
    </location>
</feature>
<dbReference type="PANTHER" id="PTHR10457">
    <property type="entry name" value="MEVALONATE KINASE/GALACTOKINASE"/>
    <property type="match status" value="1"/>
</dbReference>
<sequence>MPDTMNDAVPVMRDIDDLYPKDALEAQTKRVENLKNRFAYLYGGKAPEFIARSPGRVNLIGEHIDYSLYEVIPMAIIADVLVAVSAVSRDPSSDKVRVRVANLNRDKFSSGEFMVPAHGNIEIDASTLQWTNYFKAGFRGAVELLQKGSKGFSPCGMDVLVDGTVPAGGGLSSSAAFVCASALATLRANGINQVPKKELVERAIVSERSVGVNSGGMDQAASVFSVRGDAISISFSPELRAEALPFPNTDPPITFMIAQSFVAADKHVAAPENYNLRVVECTLAAEFLAAELGLKLQNDSGPLGTSLRGLQYAYFESKEDVRQANPEDQAETMLSLTEKHLKPEGYTREEIGSSLKLSVPDLEKKFMTKFPVRAERFYLRQRAQHVFTEALRVQRFKKLLQSPPHDANTTLLPKLGAIVNESHASSRDVYVHSCPEIDQMCEIAIEAGSYGSRVTGAGWGGCSVHLVPKGKIDAVRTAWEEKYYRIREPNITKEKLAEAVVVSEPGHGSVV</sequence>
<dbReference type="EC" id="2.7.1.6" evidence="3"/>
<evidence type="ECO:0000256" key="15">
    <source>
        <dbReference type="ARBA" id="ARBA00049538"/>
    </source>
</evidence>
<dbReference type="InterPro" id="IPR020568">
    <property type="entry name" value="Ribosomal_Su5_D2-typ_SF"/>
</dbReference>
<dbReference type="Pfam" id="PF10509">
    <property type="entry name" value="GalKase_gal_bdg"/>
    <property type="match status" value="1"/>
</dbReference>
<keyword evidence="20" id="KW-1185">Reference proteome</keyword>
<evidence type="ECO:0000256" key="1">
    <source>
        <dbReference type="ARBA" id="ARBA00004947"/>
    </source>
</evidence>
<keyword evidence="9" id="KW-0752">Steroid biosynthesis</keyword>
<dbReference type="Gene3D" id="3.30.230.10">
    <property type="match status" value="1"/>
</dbReference>
<dbReference type="AlphaFoldDB" id="A0AA39R3J2"/>
<dbReference type="PROSITE" id="PS00106">
    <property type="entry name" value="GALACTOKINASE"/>
    <property type="match status" value="1"/>
</dbReference>
<dbReference type="PANTHER" id="PTHR10457:SF7">
    <property type="entry name" value="GALACTOKINASE-RELATED"/>
    <property type="match status" value="1"/>
</dbReference>
<evidence type="ECO:0000259" key="18">
    <source>
        <dbReference type="Pfam" id="PF10509"/>
    </source>
</evidence>
<evidence type="ECO:0000256" key="14">
    <source>
        <dbReference type="ARBA" id="ARBA00029590"/>
    </source>
</evidence>
<accession>A0AA39R3J2</accession>
<organism evidence="19 20">
    <name type="scientific">Cladonia borealis</name>
    <dbReference type="NCBI Taxonomy" id="184061"/>
    <lineage>
        <taxon>Eukaryota</taxon>
        <taxon>Fungi</taxon>
        <taxon>Dikarya</taxon>
        <taxon>Ascomycota</taxon>
        <taxon>Pezizomycotina</taxon>
        <taxon>Lecanoromycetes</taxon>
        <taxon>OSLEUM clade</taxon>
        <taxon>Lecanoromycetidae</taxon>
        <taxon>Lecanorales</taxon>
        <taxon>Lecanorineae</taxon>
        <taxon>Cladoniaceae</taxon>
        <taxon>Cladonia</taxon>
    </lineage>
</organism>
<keyword evidence="7" id="KW-0418">Kinase</keyword>
<dbReference type="EMBL" id="JAFEKC020000008">
    <property type="protein sequence ID" value="KAK0513159.1"/>
    <property type="molecule type" value="Genomic_DNA"/>
</dbReference>
<evidence type="ECO:0000259" key="16">
    <source>
        <dbReference type="Pfam" id="PF00288"/>
    </source>
</evidence>
<keyword evidence="10" id="KW-0299">Galactose metabolism</keyword>
<dbReference type="InterPro" id="IPR006206">
    <property type="entry name" value="Mevalonate/galactokinase"/>
</dbReference>
<feature type="domain" description="GHMP kinase N-terminal" evidence="16">
    <location>
        <begin position="140"/>
        <end position="224"/>
    </location>
</feature>
<evidence type="ECO:0000256" key="13">
    <source>
        <dbReference type="ARBA" id="ARBA00023277"/>
    </source>
</evidence>
<evidence type="ECO:0000256" key="6">
    <source>
        <dbReference type="ARBA" id="ARBA00022741"/>
    </source>
</evidence>
<gene>
    <name evidence="19" type="ORF">JMJ35_004145</name>
</gene>
<dbReference type="GO" id="GO:0006012">
    <property type="term" value="P:galactose metabolic process"/>
    <property type="evidence" value="ECO:0007669"/>
    <property type="project" value="UniProtKB-KW"/>
</dbReference>
<dbReference type="InterPro" id="IPR000705">
    <property type="entry name" value="Galactokinase"/>
</dbReference>
<protein>
    <recommendedName>
        <fullName evidence="4">Galactokinase</fullName>
        <ecNumber evidence="3">2.7.1.6</ecNumber>
    </recommendedName>
    <alternativeName>
        <fullName evidence="14">Galactose kinase</fullName>
    </alternativeName>
</protein>
<dbReference type="GO" id="GO:0016126">
    <property type="term" value="P:sterol biosynthetic process"/>
    <property type="evidence" value="ECO:0007669"/>
    <property type="project" value="UniProtKB-KW"/>
</dbReference>
<keyword evidence="8" id="KW-0067">ATP-binding</keyword>
<evidence type="ECO:0000256" key="11">
    <source>
        <dbReference type="ARBA" id="ARBA00023166"/>
    </source>
</evidence>
<keyword evidence="12" id="KW-0443">Lipid metabolism</keyword>
<dbReference type="FunFam" id="3.30.230.10:FF:000056">
    <property type="entry name" value="GAL1p Galactokinase"/>
    <property type="match status" value="1"/>
</dbReference>
<evidence type="ECO:0000256" key="8">
    <source>
        <dbReference type="ARBA" id="ARBA00022840"/>
    </source>
</evidence>
<dbReference type="PRINTS" id="PR00959">
    <property type="entry name" value="MEVGALKINASE"/>
</dbReference>
<evidence type="ECO:0000256" key="4">
    <source>
        <dbReference type="ARBA" id="ARBA00019487"/>
    </source>
</evidence>
<keyword evidence="6" id="KW-0547">Nucleotide-binding</keyword>
<keyword evidence="12" id="KW-0753">Steroid metabolism</keyword>
<comment type="pathway">
    <text evidence="1">Carbohydrate metabolism; galactose metabolism.</text>
</comment>
<dbReference type="Pfam" id="PF08544">
    <property type="entry name" value="GHMP_kinases_C"/>
    <property type="match status" value="1"/>
</dbReference>
<evidence type="ECO:0000313" key="20">
    <source>
        <dbReference type="Proteomes" id="UP001166286"/>
    </source>
</evidence>
<dbReference type="InterPro" id="IPR014721">
    <property type="entry name" value="Ribsml_uS5_D2-typ_fold_subgr"/>
</dbReference>
<dbReference type="GO" id="GO:0005829">
    <property type="term" value="C:cytosol"/>
    <property type="evidence" value="ECO:0007669"/>
    <property type="project" value="TreeGrafter"/>
</dbReference>
<dbReference type="SUPFAM" id="SSF55060">
    <property type="entry name" value="GHMP Kinase, C-terminal domain"/>
    <property type="match status" value="1"/>
</dbReference>
<dbReference type="SUPFAM" id="SSF54211">
    <property type="entry name" value="Ribosomal protein S5 domain 2-like"/>
    <property type="match status" value="1"/>
</dbReference>
<dbReference type="PIRSF" id="PIRSF000530">
    <property type="entry name" value="Galactokinase"/>
    <property type="match status" value="1"/>
</dbReference>
<dbReference type="GO" id="GO:0004335">
    <property type="term" value="F:galactokinase activity"/>
    <property type="evidence" value="ECO:0007669"/>
    <property type="project" value="UniProtKB-EC"/>
</dbReference>
<keyword evidence="9" id="KW-0756">Sterol biosynthesis</keyword>
<dbReference type="NCBIfam" id="TIGR00131">
    <property type="entry name" value="gal_kin"/>
    <property type="match status" value="1"/>
</dbReference>
<dbReference type="Proteomes" id="UP001166286">
    <property type="component" value="Unassembled WGS sequence"/>
</dbReference>
<dbReference type="InterPro" id="IPR019741">
    <property type="entry name" value="Galactokinase_CS"/>
</dbReference>
<feature type="domain" description="GHMP kinase C-terminal" evidence="17">
    <location>
        <begin position="414"/>
        <end position="484"/>
    </location>
</feature>
<keyword evidence="5" id="KW-0808">Transferase</keyword>
<dbReference type="InterPro" id="IPR006204">
    <property type="entry name" value="GHMP_kinase_N_dom"/>
</dbReference>